<dbReference type="EMBL" id="BPLQ01002861">
    <property type="protein sequence ID" value="GIX96108.1"/>
    <property type="molecule type" value="Genomic_DNA"/>
</dbReference>
<evidence type="ECO:0000313" key="2">
    <source>
        <dbReference type="Proteomes" id="UP001054837"/>
    </source>
</evidence>
<organism evidence="1 2">
    <name type="scientific">Caerostris darwini</name>
    <dbReference type="NCBI Taxonomy" id="1538125"/>
    <lineage>
        <taxon>Eukaryota</taxon>
        <taxon>Metazoa</taxon>
        <taxon>Ecdysozoa</taxon>
        <taxon>Arthropoda</taxon>
        <taxon>Chelicerata</taxon>
        <taxon>Arachnida</taxon>
        <taxon>Araneae</taxon>
        <taxon>Araneomorphae</taxon>
        <taxon>Entelegynae</taxon>
        <taxon>Araneoidea</taxon>
        <taxon>Araneidae</taxon>
        <taxon>Caerostris</taxon>
    </lineage>
</organism>
<gene>
    <name evidence="1" type="ORF">CDAR_320361</name>
</gene>
<dbReference type="Proteomes" id="UP001054837">
    <property type="component" value="Unassembled WGS sequence"/>
</dbReference>
<accession>A0AAV4PJ16</accession>
<proteinExistence type="predicted"/>
<sequence>MAVEAMGIIQMLSLTDIQTLDFSSNISHKASEYDAITLTCPLGNSSQSPFNVLFMAPISGTCGPSMFKKYNGLMHSVLVGTSELQSILGLE</sequence>
<keyword evidence="2" id="KW-1185">Reference proteome</keyword>
<name>A0AAV4PJ16_9ARAC</name>
<reference evidence="1 2" key="1">
    <citation type="submission" date="2021-06" db="EMBL/GenBank/DDBJ databases">
        <title>Caerostris darwini draft genome.</title>
        <authorList>
            <person name="Kono N."/>
            <person name="Arakawa K."/>
        </authorList>
    </citation>
    <scope>NUCLEOTIDE SEQUENCE [LARGE SCALE GENOMIC DNA]</scope>
</reference>
<protein>
    <submittedName>
        <fullName evidence="1">Uncharacterized protein</fullName>
    </submittedName>
</protein>
<dbReference type="AlphaFoldDB" id="A0AAV4PJ16"/>
<evidence type="ECO:0000313" key="1">
    <source>
        <dbReference type="EMBL" id="GIX96108.1"/>
    </source>
</evidence>
<comment type="caution">
    <text evidence="1">The sequence shown here is derived from an EMBL/GenBank/DDBJ whole genome shotgun (WGS) entry which is preliminary data.</text>
</comment>